<dbReference type="GO" id="GO:0046872">
    <property type="term" value="F:metal ion binding"/>
    <property type="evidence" value="ECO:0007669"/>
    <property type="project" value="UniProtKB-KW"/>
</dbReference>
<dbReference type="Pfam" id="PF01368">
    <property type="entry name" value="DHH"/>
    <property type="match status" value="1"/>
</dbReference>
<dbReference type="GO" id="GO:0004427">
    <property type="term" value="F:inorganic diphosphate phosphatase activity"/>
    <property type="evidence" value="ECO:0007669"/>
    <property type="project" value="UniProtKB-EC"/>
</dbReference>
<comment type="catalytic activity">
    <reaction evidence="7">
        <text>diphosphate + H2O = 2 phosphate + H(+)</text>
        <dbReference type="Rhea" id="RHEA:24576"/>
        <dbReference type="ChEBI" id="CHEBI:15377"/>
        <dbReference type="ChEBI" id="CHEBI:15378"/>
        <dbReference type="ChEBI" id="CHEBI:33019"/>
        <dbReference type="ChEBI" id="CHEBI:43474"/>
        <dbReference type="EC" id="3.6.1.1"/>
    </reaction>
</comment>
<dbReference type="InterPro" id="IPR001667">
    <property type="entry name" value="DDH_dom"/>
</dbReference>
<evidence type="ECO:0000256" key="2">
    <source>
        <dbReference type="ARBA" id="ARBA00012146"/>
    </source>
</evidence>
<organism evidence="9 10">
    <name type="scientific">Candidatus Collierbacteria bacterium GW2011_GWA2_46_26</name>
    <dbReference type="NCBI Taxonomy" id="1618381"/>
    <lineage>
        <taxon>Bacteria</taxon>
        <taxon>Candidatus Collieribacteriota</taxon>
    </lineage>
</organism>
<proteinExistence type="predicted"/>
<evidence type="ECO:0000256" key="7">
    <source>
        <dbReference type="ARBA" id="ARBA00047820"/>
    </source>
</evidence>
<evidence type="ECO:0000256" key="1">
    <source>
        <dbReference type="ARBA" id="ARBA00001936"/>
    </source>
</evidence>
<dbReference type="SUPFAM" id="SSF64182">
    <property type="entry name" value="DHH phosphoesterases"/>
    <property type="match status" value="1"/>
</dbReference>
<dbReference type="InterPro" id="IPR038222">
    <property type="entry name" value="DHHA2_dom_sf"/>
</dbReference>
<evidence type="ECO:0000256" key="6">
    <source>
        <dbReference type="ARBA" id="ARBA00032535"/>
    </source>
</evidence>
<dbReference type="EC" id="3.6.1.1" evidence="2"/>
<accession>A0A0G1PLB4</accession>
<dbReference type="PANTHER" id="PTHR12112:SF22">
    <property type="entry name" value="MANGANESE-DEPENDENT INORGANIC PYROPHOSPHATASE-RELATED"/>
    <property type="match status" value="1"/>
</dbReference>
<evidence type="ECO:0000313" key="9">
    <source>
        <dbReference type="EMBL" id="KKU33536.1"/>
    </source>
</evidence>
<keyword evidence="4" id="KW-0378">Hydrolase</keyword>
<dbReference type="EMBL" id="LCMI01000003">
    <property type="protein sequence ID" value="KKU33536.1"/>
    <property type="molecule type" value="Genomic_DNA"/>
</dbReference>
<dbReference type="Gene3D" id="3.90.1640.10">
    <property type="entry name" value="inorganic pyrophosphatase (n-terminal core)"/>
    <property type="match status" value="1"/>
</dbReference>
<evidence type="ECO:0000313" key="10">
    <source>
        <dbReference type="Proteomes" id="UP000034794"/>
    </source>
</evidence>
<dbReference type="SMART" id="SM01131">
    <property type="entry name" value="DHHA2"/>
    <property type="match status" value="1"/>
</dbReference>
<dbReference type="InterPro" id="IPR004097">
    <property type="entry name" value="DHHA2"/>
</dbReference>
<dbReference type="Gene3D" id="3.10.310.20">
    <property type="entry name" value="DHHA2 domain"/>
    <property type="match status" value="1"/>
</dbReference>
<dbReference type="GO" id="GO:0005737">
    <property type="term" value="C:cytoplasm"/>
    <property type="evidence" value="ECO:0007669"/>
    <property type="project" value="InterPro"/>
</dbReference>
<dbReference type="InterPro" id="IPR038763">
    <property type="entry name" value="DHH_sf"/>
</dbReference>
<dbReference type="Proteomes" id="UP000034794">
    <property type="component" value="Unassembled WGS sequence"/>
</dbReference>
<evidence type="ECO:0000256" key="3">
    <source>
        <dbReference type="ARBA" id="ARBA00022723"/>
    </source>
</evidence>
<keyword evidence="5" id="KW-0464">Manganese</keyword>
<reference evidence="9 10" key="1">
    <citation type="journal article" date="2015" name="Nature">
        <title>rRNA introns, odd ribosomes, and small enigmatic genomes across a large radiation of phyla.</title>
        <authorList>
            <person name="Brown C.T."/>
            <person name="Hug L.A."/>
            <person name="Thomas B.C."/>
            <person name="Sharon I."/>
            <person name="Castelle C.J."/>
            <person name="Singh A."/>
            <person name="Wilkins M.J."/>
            <person name="Williams K.H."/>
            <person name="Banfield J.F."/>
        </authorList>
    </citation>
    <scope>NUCLEOTIDE SEQUENCE [LARGE SCALE GENOMIC DNA]</scope>
</reference>
<name>A0A0G1PLB4_9BACT</name>
<feature type="domain" description="DHHA2" evidence="8">
    <location>
        <begin position="182"/>
        <end position="309"/>
    </location>
</feature>
<comment type="caution">
    <text evidence="9">The sequence shown here is derived from an EMBL/GenBank/DDBJ whole genome shotgun (WGS) entry which is preliminary data.</text>
</comment>
<keyword evidence="3" id="KW-0479">Metal-binding</keyword>
<dbReference type="PANTHER" id="PTHR12112">
    <property type="entry name" value="BNIP - RELATED"/>
    <property type="match status" value="1"/>
</dbReference>
<protein>
    <recommendedName>
        <fullName evidence="2">inorganic diphosphatase</fullName>
        <ecNumber evidence="2">3.6.1.1</ecNumber>
    </recommendedName>
    <alternativeName>
        <fullName evidence="6">Pyrophosphate phospho-hydrolase</fullName>
    </alternativeName>
</protein>
<evidence type="ECO:0000256" key="5">
    <source>
        <dbReference type="ARBA" id="ARBA00023211"/>
    </source>
</evidence>
<evidence type="ECO:0000256" key="4">
    <source>
        <dbReference type="ARBA" id="ARBA00022801"/>
    </source>
</evidence>
<evidence type="ECO:0000259" key="8">
    <source>
        <dbReference type="SMART" id="SM01131"/>
    </source>
</evidence>
<gene>
    <name evidence="9" type="ORF">UX47_C0003G0059</name>
</gene>
<dbReference type="Pfam" id="PF02833">
    <property type="entry name" value="DHHA2"/>
    <property type="match status" value="1"/>
</dbReference>
<dbReference type="AlphaFoldDB" id="A0A0G1PLB4"/>
<comment type="cofactor">
    <cofactor evidence="1">
        <name>Mn(2+)</name>
        <dbReference type="ChEBI" id="CHEBI:29035"/>
    </cofactor>
</comment>
<dbReference type="NCBIfam" id="NF003877">
    <property type="entry name" value="PRK05427.1"/>
    <property type="match status" value="1"/>
</dbReference>
<sequence>MKTYVFGHIKPDLDSAVAALSFAEYRKQMGDVDVIPAMSGVANPETAFVFNKFQQSLPQQITSAEILPDDHIVLVDHNETDQRIENLNQEQIIAIYDHHTVYLNLTHPIEIIVLPLGSSNTIAWKLFKQNNLVIPQNIAALMLCAILSDTVGLKSSTTTETDKLAVADLSAVSNISDINSLTLDIFKAKSNVSALSDEQVVLNDYKIFDFGKKVLIGQLETVEQDVLLSNRKQGLIQALQLIKDREGVDFLILAVTDILKVNTKLLVSGAGEIDLIQKAFDGTVQENILDIGPKMSRKKDIAPAIEKALIQ</sequence>